<name>A0ABN9TTY9_9DINO</name>
<keyword evidence="2" id="KW-0812">Transmembrane</keyword>
<dbReference type="Pfam" id="PF00153">
    <property type="entry name" value="Mito_carr"/>
    <property type="match status" value="1"/>
</dbReference>
<comment type="caution">
    <text evidence="4">The sequence shown here is derived from an EMBL/GenBank/DDBJ whole genome shotgun (WGS) entry which is preliminary data.</text>
</comment>
<organism evidence="4 5">
    <name type="scientific">Prorocentrum cordatum</name>
    <dbReference type="NCBI Taxonomy" id="2364126"/>
    <lineage>
        <taxon>Eukaryota</taxon>
        <taxon>Sar</taxon>
        <taxon>Alveolata</taxon>
        <taxon>Dinophyceae</taxon>
        <taxon>Prorocentrales</taxon>
        <taxon>Prorocentraceae</taxon>
        <taxon>Prorocentrum</taxon>
    </lineage>
</organism>
<dbReference type="Gene3D" id="1.50.40.10">
    <property type="entry name" value="Mitochondrial carrier domain"/>
    <property type="match status" value="1"/>
</dbReference>
<dbReference type="PANTHER" id="PTHR47567:SF1">
    <property type="entry name" value="NAD-DEPENDENT EPIMERASE_DEHYDRATASE DOMAIN-CONTAINING PROTEIN"/>
    <property type="match status" value="1"/>
</dbReference>
<dbReference type="SUPFAM" id="SSF103506">
    <property type="entry name" value="Mitochondrial carrier"/>
    <property type="match status" value="1"/>
</dbReference>
<evidence type="ECO:0000313" key="4">
    <source>
        <dbReference type="EMBL" id="CAK0848682.1"/>
    </source>
</evidence>
<evidence type="ECO:0000313" key="5">
    <source>
        <dbReference type="Proteomes" id="UP001189429"/>
    </source>
</evidence>
<comment type="subcellular location">
    <subcellularLocation>
        <location evidence="1">Membrane</location>
        <topology evidence="1">Multi-pass membrane protein</topology>
    </subcellularLocation>
</comment>
<evidence type="ECO:0000256" key="1">
    <source>
        <dbReference type="ARBA" id="ARBA00004141"/>
    </source>
</evidence>
<gene>
    <name evidence="4" type="ORF">PCOR1329_LOCUS41574</name>
</gene>
<accession>A0ABN9TTY9</accession>
<dbReference type="InterPro" id="IPR023395">
    <property type="entry name" value="MCP_dom_sf"/>
</dbReference>
<dbReference type="InterPro" id="IPR018108">
    <property type="entry name" value="MCP_transmembrane"/>
</dbReference>
<evidence type="ECO:0000256" key="3">
    <source>
        <dbReference type="ARBA" id="ARBA00023136"/>
    </source>
</evidence>
<dbReference type="PANTHER" id="PTHR47567">
    <property type="entry name" value="MITOCHONDRIAL SUBSTRATE/SOLUTE CARRIER"/>
    <property type="match status" value="1"/>
</dbReference>
<dbReference type="Proteomes" id="UP001189429">
    <property type="component" value="Unassembled WGS sequence"/>
</dbReference>
<dbReference type="EMBL" id="CAUYUJ010015001">
    <property type="protein sequence ID" value="CAK0848682.1"/>
    <property type="molecule type" value="Genomic_DNA"/>
</dbReference>
<evidence type="ECO:0000256" key="2">
    <source>
        <dbReference type="ARBA" id="ARBA00022692"/>
    </source>
</evidence>
<reference evidence="4" key="1">
    <citation type="submission" date="2023-10" db="EMBL/GenBank/DDBJ databases">
        <authorList>
            <person name="Chen Y."/>
            <person name="Shah S."/>
            <person name="Dougan E. K."/>
            <person name="Thang M."/>
            <person name="Chan C."/>
        </authorList>
    </citation>
    <scope>NUCLEOTIDE SEQUENCE [LARGE SCALE GENOMIC DNA]</scope>
</reference>
<keyword evidence="3" id="KW-0472">Membrane</keyword>
<proteinExistence type="predicted"/>
<sequence>MSGALFRIVITPVDTCKTILQTDGQRGWGLLKEKVSKSGVTVLWAGWEGNYIANVVGNYPWFFTMNFLQKSIAVPQGAIAKLVRSAFCGAVASSVSDVVSNGIRVVKTKKQTSEDGSVGYVQAAKLIVETDSARLCLSRRLARSRSELGGGGDSVEFHRLTCGPE</sequence>
<keyword evidence="5" id="KW-1185">Reference proteome</keyword>
<protein>
    <submittedName>
        <fullName evidence="4">Uncharacterized protein</fullName>
    </submittedName>
</protein>